<dbReference type="Proteomes" id="UP000524246">
    <property type="component" value="Unassembled WGS sequence"/>
</dbReference>
<reference evidence="1 2" key="1">
    <citation type="journal article" date="2020" name="Biotechnol. Biofuels">
        <title>New insights from the biogas microbiome by comprehensive genome-resolved metagenomics of nearly 1600 species originating from multiple anaerobic digesters.</title>
        <authorList>
            <person name="Campanaro S."/>
            <person name="Treu L."/>
            <person name="Rodriguez-R L.M."/>
            <person name="Kovalovszki A."/>
            <person name="Ziels R.M."/>
            <person name="Maus I."/>
            <person name="Zhu X."/>
            <person name="Kougias P.G."/>
            <person name="Basile A."/>
            <person name="Luo G."/>
            <person name="Schluter A."/>
            <person name="Konstantinidis K.T."/>
            <person name="Angelidaki I."/>
        </authorList>
    </citation>
    <scope>NUCLEOTIDE SEQUENCE [LARGE SCALE GENOMIC DNA]</scope>
    <source>
        <strain evidence="1">AS27yjCOA_65</strain>
    </source>
</reference>
<dbReference type="EMBL" id="JAAZON010000378">
    <property type="protein sequence ID" value="NMC63201.1"/>
    <property type="molecule type" value="Genomic_DNA"/>
</dbReference>
<sequence>MDLENLSIASISAWQQANIQTEVGVKVLKTANDQMKVAGEIIIAALQTTPHPEPGKGQRVDVLA</sequence>
<accession>A0A7X9FRX4</accession>
<dbReference type="InterPro" id="IPR025906">
    <property type="entry name" value="YjfB_motility"/>
</dbReference>
<evidence type="ECO:0000313" key="2">
    <source>
        <dbReference type="Proteomes" id="UP000524246"/>
    </source>
</evidence>
<protein>
    <submittedName>
        <fullName evidence="1">Putative motility protein</fullName>
    </submittedName>
</protein>
<dbReference type="Pfam" id="PF14070">
    <property type="entry name" value="YjfB_motility"/>
    <property type="match status" value="1"/>
</dbReference>
<proteinExistence type="predicted"/>
<dbReference type="AlphaFoldDB" id="A0A7X9FRX4"/>
<name>A0A7X9FRX4_9DELT</name>
<comment type="caution">
    <text evidence="1">The sequence shown here is derived from an EMBL/GenBank/DDBJ whole genome shotgun (WGS) entry which is preliminary data.</text>
</comment>
<organism evidence="1 2">
    <name type="scientific">SAR324 cluster bacterium</name>
    <dbReference type="NCBI Taxonomy" id="2024889"/>
    <lineage>
        <taxon>Bacteria</taxon>
        <taxon>Deltaproteobacteria</taxon>
        <taxon>SAR324 cluster</taxon>
    </lineage>
</organism>
<evidence type="ECO:0000313" key="1">
    <source>
        <dbReference type="EMBL" id="NMC63201.1"/>
    </source>
</evidence>
<gene>
    <name evidence="1" type="ORF">GYA55_08525</name>
</gene>